<gene>
    <name evidence="4" type="ORF">NEISUBOT_04887</name>
</gene>
<evidence type="ECO:0000313" key="5">
    <source>
        <dbReference type="Proteomes" id="UP000004621"/>
    </source>
</evidence>
<dbReference type="InterPro" id="IPR007067">
    <property type="entry name" value="Tail_sheath"/>
</dbReference>
<dbReference type="AlphaFoldDB" id="A0A9W5IPU9"/>
<dbReference type="PIRSF" id="PIRSF007349">
    <property type="entry name" value="Tsp_L"/>
    <property type="match status" value="1"/>
</dbReference>
<dbReference type="Proteomes" id="UP000004621">
    <property type="component" value="Unassembled WGS sequence"/>
</dbReference>
<evidence type="ECO:0000259" key="2">
    <source>
        <dbReference type="Pfam" id="PF04984"/>
    </source>
</evidence>
<name>A0A9W5IPU9_NEISU</name>
<dbReference type="Pfam" id="PF17482">
    <property type="entry name" value="Phage_sheath_1C"/>
    <property type="match status" value="1"/>
</dbReference>
<comment type="caution">
    <text evidence="4">The sequence shown here is derived from an EMBL/GenBank/DDBJ whole genome shotgun (WGS) entry which is preliminary data.</text>
</comment>
<feature type="domain" description="Tail sheath protein subtilisin-like" evidence="2">
    <location>
        <begin position="210"/>
        <end position="363"/>
    </location>
</feature>
<protein>
    <submittedName>
        <fullName evidence="4">Bacteriophage Mu tail sheath protein (GpL)</fullName>
    </submittedName>
</protein>
<accession>A0A9W5IPU9</accession>
<dbReference type="RefSeq" id="WP_004520444.1">
    <property type="nucleotide sequence ID" value="NZ_ACEO02000009.1"/>
</dbReference>
<dbReference type="EMBL" id="ACEO02000009">
    <property type="protein sequence ID" value="EFC51632.1"/>
    <property type="molecule type" value="Genomic_DNA"/>
</dbReference>
<comment type="similarity">
    <text evidence="1">Belongs to the myoviridae tail sheath protein family.</text>
</comment>
<organism evidence="4 5">
    <name type="scientific">Neisseria subflava NJ9703</name>
    <dbReference type="NCBI Taxonomy" id="546268"/>
    <lineage>
        <taxon>Bacteria</taxon>
        <taxon>Pseudomonadati</taxon>
        <taxon>Pseudomonadota</taxon>
        <taxon>Betaproteobacteria</taxon>
        <taxon>Neisseriales</taxon>
        <taxon>Neisseriaceae</taxon>
        <taxon>Neisseria</taxon>
    </lineage>
</organism>
<sequence length="475" mass="49941">MTSANVSFDKIQTSTRKPGVYVEWNTKLAVRNLPTNKQRVLLIAQHSNPKAGKLTALANIYSAADVAAAYGAGSQAHLMALAAIKAYAYADLSLITVADNEAGVAATGNITITGTADTQGVLRVNIGNADTLTVGVAANATAATVASAVKAAIDAETSLPVTATASEGLVTLTAKNKGTHGNHIRIRTGNTAEGITVAVKAMSGGDADADIGPALNAVIAEGHNLIAVGCTDEANLLKLRTHLETVGAPEEKRWALGIYGQTGALAQTTTQAGRLNSGYLYSAWYRKTPSLPCELAAAFAAVVASEEDPARPLNTLKLNGIGVCDSADKTMRTEQENALYNGVTPIETSPDSTSAQIVRAISTYTKTANGTADESLLDMTTVRTLIYVSGACADRIALRFPRDKMTERTIARVRSELIDVLMKCEELEIVEDVENNLANLIVERDAQNTGMLNCRVPSDVVNGLHQVGMVIDLYL</sequence>
<feature type="domain" description="Tail sheath protein C-terminal" evidence="3">
    <location>
        <begin position="372"/>
        <end position="470"/>
    </location>
</feature>
<evidence type="ECO:0000256" key="1">
    <source>
        <dbReference type="ARBA" id="ARBA00008005"/>
    </source>
</evidence>
<evidence type="ECO:0000313" key="4">
    <source>
        <dbReference type="EMBL" id="EFC51632.1"/>
    </source>
</evidence>
<evidence type="ECO:0000259" key="3">
    <source>
        <dbReference type="Pfam" id="PF17482"/>
    </source>
</evidence>
<reference evidence="4 5" key="1">
    <citation type="submission" date="2010-01" db="EMBL/GenBank/DDBJ databases">
        <authorList>
            <person name="Weinstock G."/>
            <person name="Sodergren E."/>
            <person name="Clifton S."/>
            <person name="Fulton L."/>
            <person name="Fulton B."/>
            <person name="Courtney L."/>
            <person name="Fronick C."/>
            <person name="Harrison M."/>
            <person name="Strong C."/>
            <person name="Farmer C."/>
            <person name="Delahaunty K."/>
            <person name="Markovic C."/>
            <person name="Hall O."/>
            <person name="Minx P."/>
            <person name="Tomlinson C."/>
            <person name="Mitreva M."/>
            <person name="Nelson J."/>
            <person name="Hou S."/>
            <person name="Wollam A."/>
            <person name="Pepin K.H."/>
            <person name="Johnson M."/>
            <person name="Bhonagiri V."/>
            <person name="Nash W.E."/>
            <person name="Warren W."/>
            <person name="Chinwalla A."/>
            <person name="Mardis E.R."/>
            <person name="Wilson R.K."/>
        </authorList>
    </citation>
    <scope>NUCLEOTIDE SEQUENCE [LARGE SCALE GENOMIC DNA]</scope>
    <source>
        <strain evidence="4 5">NJ9703</strain>
    </source>
</reference>
<dbReference type="InterPro" id="IPR035089">
    <property type="entry name" value="Phage_sheath_subtilisin"/>
</dbReference>
<dbReference type="Pfam" id="PF04984">
    <property type="entry name" value="Phage_sheath_1"/>
    <property type="match status" value="1"/>
</dbReference>
<proteinExistence type="inferred from homology"/>
<dbReference type="InterPro" id="IPR020287">
    <property type="entry name" value="Tail_sheath_C"/>
</dbReference>